<dbReference type="InterPro" id="IPR015349">
    <property type="entry name" value="OCT_dom"/>
</dbReference>
<keyword evidence="14" id="KW-1185">Reference proteome</keyword>
<dbReference type="NCBIfam" id="NF008954">
    <property type="entry name" value="PRK12296.1"/>
    <property type="match status" value="1"/>
</dbReference>
<comment type="subunit">
    <text evidence="9">Monomer.</text>
</comment>
<evidence type="ECO:0000256" key="9">
    <source>
        <dbReference type="HAMAP-Rule" id="MF_01454"/>
    </source>
</evidence>
<dbReference type="InterPro" id="IPR006074">
    <property type="entry name" value="GTP1-OBG_CS"/>
</dbReference>
<feature type="binding site" evidence="9">
    <location>
        <begin position="190"/>
        <end position="194"/>
    </location>
    <ligand>
        <name>GTP</name>
        <dbReference type="ChEBI" id="CHEBI:37565"/>
    </ligand>
</feature>
<reference evidence="13 14" key="1">
    <citation type="submission" date="2020-01" db="EMBL/GenBank/DDBJ databases">
        <title>Whole-genome sequence of Heliobacterium undosum DSM 13378.</title>
        <authorList>
            <person name="Kyndt J.A."/>
            <person name="Meyer T.E."/>
        </authorList>
    </citation>
    <scope>NUCLEOTIDE SEQUENCE [LARGE SCALE GENOMIC DNA]</scope>
    <source>
        <strain evidence="13 14">DSM 13378</strain>
    </source>
</reference>
<feature type="domain" description="Obg" evidence="12">
    <location>
        <begin position="1"/>
        <end position="158"/>
    </location>
</feature>
<comment type="similarity">
    <text evidence="2 9">Belongs to the TRAFAC class OBG-HflX-like GTPase superfamily. OBG GTPase family.</text>
</comment>
<dbReference type="FunFam" id="2.70.210.12:FF:000001">
    <property type="entry name" value="GTPase Obg"/>
    <property type="match status" value="1"/>
</dbReference>
<evidence type="ECO:0000256" key="4">
    <source>
        <dbReference type="ARBA" id="ARBA00022723"/>
    </source>
</evidence>
<dbReference type="NCBIfam" id="NF008955">
    <property type="entry name" value="PRK12297.1"/>
    <property type="match status" value="1"/>
</dbReference>
<dbReference type="PROSITE" id="PS51883">
    <property type="entry name" value="OBG"/>
    <property type="match status" value="1"/>
</dbReference>
<comment type="function">
    <text evidence="9">An essential GTPase which binds GTP, GDP and possibly (p)ppGpp with moderate affinity, with high nucleotide exchange rates and a fairly low GTP hydrolysis rate. Plays a role in control of the cell cycle, stress response, ribosome biogenesis and in those bacteria that undergo differentiation, in morphogenesis control.</text>
</comment>
<dbReference type="PROSITE" id="PS51881">
    <property type="entry name" value="OCT"/>
    <property type="match status" value="1"/>
</dbReference>
<dbReference type="InterPro" id="IPR045086">
    <property type="entry name" value="OBG_GTPase"/>
</dbReference>
<dbReference type="InterPro" id="IPR006073">
    <property type="entry name" value="GTP-bd"/>
</dbReference>
<feature type="binding site" evidence="9">
    <location>
        <begin position="212"/>
        <end position="215"/>
    </location>
    <ligand>
        <name>GTP</name>
        <dbReference type="ChEBI" id="CHEBI:37565"/>
    </ligand>
</feature>
<feature type="binding site" evidence="9">
    <location>
        <begin position="282"/>
        <end position="285"/>
    </location>
    <ligand>
        <name>GTP</name>
        <dbReference type="ChEBI" id="CHEBI:37565"/>
    </ligand>
</feature>
<dbReference type="Pfam" id="PF01926">
    <property type="entry name" value="MMR_HSR1"/>
    <property type="match status" value="1"/>
</dbReference>
<dbReference type="InterPro" id="IPR006169">
    <property type="entry name" value="GTP1_OBG_dom"/>
</dbReference>
<feature type="binding site" evidence="9">
    <location>
        <position position="192"/>
    </location>
    <ligand>
        <name>Mg(2+)</name>
        <dbReference type="ChEBI" id="CHEBI:18420"/>
    </ligand>
</feature>
<dbReference type="SUPFAM" id="SSF102741">
    <property type="entry name" value="Obg GTP-binding protein C-terminal domain"/>
    <property type="match status" value="1"/>
</dbReference>
<sequence>MFYDQARIFVKGGDGGNGIVSFRREKYVPEGGPNGGDGGAGGNVIFIGDEGLRTLVDFRYQRHYKAERGEHGMGKNMHGRDGEDMTVRVPIGTVVKDAETGKILVDITRDGQQHIAAKGGRGGRGNAKFVSSTNRVPMIAEKGEPGDEQWLELELKLLADVGLVGFPNVGKSTLIANVSAARPKIANYHFTTLEPNLGVVRIAEGQSFVMADIPGLIEGAHTGAGLGHDFLRHTERTRYLIHVLDISGSEGRDPLEDYDAINRELALYKPELADKPMVVAANKMDLPGAEENLARLREKLGEEAVIFPISAATRQGLDPLIYHVHKGLEELGPVVFETVTADAHMDVRFTGKTEERFKIHRDEQGVFVVTGKEVERHVAMTDMENEESVARLQRIFDVMGVDQALRDAGCQHGDPVRIRDLEFDFIEYAAQYADREDDGK</sequence>
<keyword evidence="7 9" id="KW-0460">Magnesium</keyword>
<keyword evidence="3 9" id="KW-0963">Cytoplasm</keyword>
<keyword evidence="6 9" id="KW-0378">Hydrolase</keyword>
<feature type="binding site" evidence="9">
    <location>
        <begin position="310"/>
        <end position="312"/>
    </location>
    <ligand>
        <name>GTP</name>
        <dbReference type="ChEBI" id="CHEBI:37565"/>
    </ligand>
</feature>
<dbReference type="GO" id="GO:0005525">
    <property type="term" value="F:GTP binding"/>
    <property type="evidence" value="ECO:0007669"/>
    <property type="project" value="UniProtKB-UniRule"/>
</dbReference>
<dbReference type="NCBIfam" id="TIGR02729">
    <property type="entry name" value="Obg_CgtA"/>
    <property type="match status" value="1"/>
</dbReference>
<dbReference type="Proteomes" id="UP000463470">
    <property type="component" value="Unassembled WGS sequence"/>
</dbReference>
<evidence type="ECO:0000256" key="2">
    <source>
        <dbReference type="ARBA" id="ARBA00007699"/>
    </source>
</evidence>
<keyword evidence="8 9" id="KW-0342">GTP-binding</keyword>
<feature type="binding site" evidence="9">
    <location>
        <begin position="165"/>
        <end position="172"/>
    </location>
    <ligand>
        <name>GTP</name>
        <dbReference type="ChEBI" id="CHEBI:37565"/>
    </ligand>
</feature>
<evidence type="ECO:0000256" key="7">
    <source>
        <dbReference type="ARBA" id="ARBA00022842"/>
    </source>
</evidence>
<dbReference type="NCBIfam" id="NF008956">
    <property type="entry name" value="PRK12299.1"/>
    <property type="match status" value="1"/>
</dbReference>
<dbReference type="Pfam" id="PF01018">
    <property type="entry name" value="GTP1_OBG"/>
    <property type="match status" value="1"/>
</dbReference>
<dbReference type="CDD" id="cd01898">
    <property type="entry name" value="Obg"/>
    <property type="match status" value="1"/>
</dbReference>
<dbReference type="InterPro" id="IPR031167">
    <property type="entry name" value="G_OBG"/>
</dbReference>
<proteinExistence type="inferred from homology"/>
<evidence type="ECO:0000259" key="12">
    <source>
        <dbReference type="PROSITE" id="PS51883"/>
    </source>
</evidence>
<dbReference type="EC" id="3.6.5.-" evidence="9"/>
<feature type="domain" description="OBG-type G" evidence="10">
    <location>
        <begin position="159"/>
        <end position="329"/>
    </location>
</feature>
<dbReference type="SUPFAM" id="SSF52540">
    <property type="entry name" value="P-loop containing nucleoside triphosphate hydrolases"/>
    <property type="match status" value="1"/>
</dbReference>
<dbReference type="NCBIfam" id="TIGR03595">
    <property type="entry name" value="Obg_CgtA_exten"/>
    <property type="match status" value="1"/>
</dbReference>
<keyword evidence="5 9" id="KW-0547">Nucleotide-binding</keyword>
<comment type="caution">
    <text evidence="13">The sequence shown here is derived from an EMBL/GenBank/DDBJ whole genome shotgun (WGS) entry which is preliminary data.</text>
</comment>
<dbReference type="RefSeq" id="WP_161258656.1">
    <property type="nucleotide sequence ID" value="NZ_WXEY01000010.1"/>
</dbReference>
<dbReference type="PROSITE" id="PS00905">
    <property type="entry name" value="GTP1_OBG"/>
    <property type="match status" value="1"/>
</dbReference>
<dbReference type="GO" id="GO:0042254">
    <property type="term" value="P:ribosome biogenesis"/>
    <property type="evidence" value="ECO:0007669"/>
    <property type="project" value="UniProtKB-UniRule"/>
</dbReference>
<evidence type="ECO:0000313" key="14">
    <source>
        <dbReference type="Proteomes" id="UP000463470"/>
    </source>
</evidence>
<dbReference type="InterPro" id="IPR027417">
    <property type="entry name" value="P-loop_NTPase"/>
</dbReference>
<dbReference type="EMBL" id="WXEY01000010">
    <property type="protein sequence ID" value="MZP30123.1"/>
    <property type="molecule type" value="Genomic_DNA"/>
</dbReference>
<dbReference type="Gene3D" id="3.40.50.300">
    <property type="entry name" value="P-loop containing nucleotide triphosphate hydrolases"/>
    <property type="match status" value="1"/>
</dbReference>
<dbReference type="InterPro" id="IPR005225">
    <property type="entry name" value="Small_GTP-bd"/>
</dbReference>
<dbReference type="Gene3D" id="3.30.300.350">
    <property type="entry name" value="GTP-binding protein OBG, C-terminal domain"/>
    <property type="match status" value="1"/>
</dbReference>
<dbReference type="PIRSF" id="PIRSF002401">
    <property type="entry name" value="GTP_bd_Obg/CgtA"/>
    <property type="match status" value="1"/>
</dbReference>
<dbReference type="GO" id="GO:0000287">
    <property type="term" value="F:magnesium ion binding"/>
    <property type="evidence" value="ECO:0007669"/>
    <property type="project" value="InterPro"/>
</dbReference>
<evidence type="ECO:0000256" key="5">
    <source>
        <dbReference type="ARBA" id="ARBA00022741"/>
    </source>
</evidence>
<evidence type="ECO:0000256" key="6">
    <source>
        <dbReference type="ARBA" id="ARBA00022801"/>
    </source>
</evidence>
<protein>
    <recommendedName>
        <fullName evidence="9">GTPase Obg</fullName>
        <ecNumber evidence="9">3.6.5.-</ecNumber>
    </recommendedName>
    <alternativeName>
        <fullName evidence="9">GTP-binding protein Obg</fullName>
    </alternativeName>
</protein>
<evidence type="ECO:0000259" key="11">
    <source>
        <dbReference type="PROSITE" id="PS51881"/>
    </source>
</evidence>
<name>A0A845L1M9_9FIRM</name>
<evidence type="ECO:0000256" key="1">
    <source>
        <dbReference type="ARBA" id="ARBA00001946"/>
    </source>
</evidence>
<accession>A0A845L1M9</accession>
<evidence type="ECO:0000256" key="3">
    <source>
        <dbReference type="ARBA" id="ARBA00022490"/>
    </source>
</evidence>
<dbReference type="Pfam" id="PF09269">
    <property type="entry name" value="DUF1967"/>
    <property type="match status" value="1"/>
</dbReference>
<evidence type="ECO:0000256" key="8">
    <source>
        <dbReference type="ARBA" id="ARBA00023134"/>
    </source>
</evidence>
<dbReference type="GO" id="GO:0005737">
    <property type="term" value="C:cytoplasm"/>
    <property type="evidence" value="ECO:0007669"/>
    <property type="project" value="UniProtKB-SubCell"/>
</dbReference>
<feature type="binding site" evidence="9">
    <location>
        <position position="172"/>
    </location>
    <ligand>
        <name>Mg(2+)</name>
        <dbReference type="ChEBI" id="CHEBI:18420"/>
    </ligand>
</feature>
<feature type="domain" description="OCT" evidence="11">
    <location>
        <begin position="349"/>
        <end position="427"/>
    </location>
</feature>
<dbReference type="PANTHER" id="PTHR11702">
    <property type="entry name" value="DEVELOPMENTALLY REGULATED GTP-BINDING PROTEIN-RELATED"/>
    <property type="match status" value="1"/>
</dbReference>
<dbReference type="InterPro" id="IPR014100">
    <property type="entry name" value="GTP-bd_Obg/CgtA"/>
</dbReference>
<dbReference type="Gene3D" id="2.70.210.12">
    <property type="entry name" value="GTP1/OBG domain"/>
    <property type="match status" value="1"/>
</dbReference>
<dbReference type="PROSITE" id="PS51710">
    <property type="entry name" value="G_OBG"/>
    <property type="match status" value="1"/>
</dbReference>
<evidence type="ECO:0000313" key="13">
    <source>
        <dbReference type="EMBL" id="MZP30123.1"/>
    </source>
</evidence>
<evidence type="ECO:0000259" key="10">
    <source>
        <dbReference type="PROSITE" id="PS51710"/>
    </source>
</evidence>
<comment type="cofactor">
    <cofactor evidence="1 9">
        <name>Mg(2+)</name>
        <dbReference type="ChEBI" id="CHEBI:18420"/>
    </cofactor>
</comment>
<dbReference type="NCBIfam" id="TIGR00231">
    <property type="entry name" value="small_GTP"/>
    <property type="match status" value="1"/>
</dbReference>
<dbReference type="InterPro" id="IPR036346">
    <property type="entry name" value="GTP-bd_prot_GTP1/OBG_C_sf"/>
</dbReference>
<keyword evidence="4 9" id="KW-0479">Metal-binding</keyword>
<gene>
    <name evidence="13" type="primary">obgE</name>
    <name evidence="9" type="synonym">obg</name>
    <name evidence="13" type="ORF">GTO91_10430</name>
</gene>
<comment type="subcellular location">
    <subcellularLocation>
        <location evidence="9">Cytoplasm</location>
    </subcellularLocation>
</comment>
<dbReference type="OrthoDB" id="9807318at2"/>
<organism evidence="13 14">
    <name type="scientific">Heliomicrobium undosum</name>
    <dbReference type="NCBI Taxonomy" id="121734"/>
    <lineage>
        <taxon>Bacteria</taxon>
        <taxon>Bacillati</taxon>
        <taxon>Bacillota</taxon>
        <taxon>Clostridia</taxon>
        <taxon>Eubacteriales</taxon>
        <taxon>Heliobacteriaceae</taxon>
        <taxon>Heliomicrobium</taxon>
    </lineage>
</organism>
<dbReference type="PANTHER" id="PTHR11702:SF31">
    <property type="entry name" value="MITOCHONDRIAL RIBOSOME-ASSOCIATED GTPASE 2"/>
    <property type="match status" value="1"/>
</dbReference>
<dbReference type="HAMAP" id="MF_01454">
    <property type="entry name" value="GTPase_Obg"/>
    <property type="match status" value="1"/>
</dbReference>
<dbReference type="GO" id="GO:0003924">
    <property type="term" value="F:GTPase activity"/>
    <property type="evidence" value="ECO:0007669"/>
    <property type="project" value="UniProtKB-UniRule"/>
</dbReference>
<dbReference type="SUPFAM" id="SSF82051">
    <property type="entry name" value="Obg GTP-binding protein N-terminal domain"/>
    <property type="match status" value="1"/>
</dbReference>
<dbReference type="PRINTS" id="PR00326">
    <property type="entry name" value="GTP1OBG"/>
</dbReference>
<dbReference type="InterPro" id="IPR036726">
    <property type="entry name" value="GTP1_OBG_dom_sf"/>
</dbReference>
<dbReference type="AlphaFoldDB" id="A0A845L1M9"/>